<dbReference type="EMBL" id="CAXDID020000353">
    <property type="protein sequence ID" value="CAL6081576.1"/>
    <property type="molecule type" value="Genomic_DNA"/>
</dbReference>
<dbReference type="EMBL" id="CATOUU010001184">
    <property type="protein sequence ID" value="CAI9978308.1"/>
    <property type="molecule type" value="Genomic_DNA"/>
</dbReference>
<gene>
    <name evidence="2" type="ORF">HINF_LOCUS60410</name>
    <name evidence="1" type="ORF">HINF_LOCUS65953</name>
</gene>
<dbReference type="AlphaFoldDB" id="A0AA86RP21"/>
<accession>A0AA86RP21</accession>
<sequence>MCNIIFILFHRVHRRISESAAALPPERTASSVFGHLLAAPNQLIPTRFLPRPYCSSFFRFWLTTPADGFLRCPVKLQARPEPLSGDWEKAGAARKENVRHNRFSRSLPARYFGGCLTRLHFAIWNKMRC</sequence>
<proteinExistence type="predicted"/>
<name>A0AA86RP21_9EUKA</name>
<dbReference type="Proteomes" id="UP001642409">
    <property type="component" value="Unassembled WGS sequence"/>
</dbReference>
<comment type="caution">
    <text evidence="1">The sequence shown here is derived from an EMBL/GenBank/DDBJ whole genome shotgun (WGS) entry which is preliminary data.</text>
</comment>
<evidence type="ECO:0000313" key="1">
    <source>
        <dbReference type="EMBL" id="CAI9978308.1"/>
    </source>
</evidence>
<keyword evidence="3" id="KW-1185">Reference proteome</keyword>
<protein>
    <submittedName>
        <fullName evidence="2">Hypothetical_protein</fullName>
    </submittedName>
</protein>
<organism evidence="1">
    <name type="scientific">Hexamita inflata</name>
    <dbReference type="NCBI Taxonomy" id="28002"/>
    <lineage>
        <taxon>Eukaryota</taxon>
        <taxon>Metamonada</taxon>
        <taxon>Diplomonadida</taxon>
        <taxon>Hexamitidae</taxon>
        <taxon>Hexamitinae</taxon>
        <taxon>Hexamita</taxon>
    </lineage>
</organism>
<reference evidence="2 3" key="2">
    <citation type="submission" date="2024-07" db="EMBL/GenBank/DDBJ databases">
        <authorList>
            <person name="Akdeniz Z."/>
        </authorList>
    </citation>
    <scope>NUCLEOTIDE SEQUENCE [LARGE SCALE GENOMIC DNA]</scope>
</reference>
<reference evidence="1" key="1">
    <citation type="submission" date="2023-06" db="EMBL/GenBank/DDBJ databases">
        <authorList>
            <person name="Kurt Z."/>
        </authorList>
    </citation>
    <scope>NUCLEOTIDE SEQUENCE</scope>
</reference>
<evidence type="ECO:0000313" key="3">
    <source>
        <dbReference type="Proteomes" id="UP001642409"/>
    </source>
</evidence>
<evidence type="ECO:0000313" key="2">
    <source>
        <dbReference type="EMBL" id="CAL6081576.1"/>
    </source>
</evidence>